<evidence type="ECO:0000313" key="1">
    <source>
        <dbReference type="EMBL" id="TKK83516.1"/>
    </source>
</evidence>
<dbReference type="Proteomes" id="UP000305836">
    <property type="component" value="Unassembled WGS sequence"/>
</dbReference>
<sequence>MMIDYNVSDHWSADDPDWLKSLVSSLDRRHGAGTIQPLTVIVAEILGWLELASGTDAWTKTANRDSLRLDLEESMDALGNSLRTHVATPLAQFTAAFTKLIGAHKSILAQSPGTRTDAAWTDLTMTAKDLLEALDADASACASWDDLVAAAMDRTLAGQEHRPIANLLFDQLHRRGLDAERSFRNLVSLMAFGRDPSDSPLIRRDLPLEQRITNARTYLGTPAEIEPVVVWLGYQGDNWMHLSAGRVSFMSAHWAVPNAEPAGQNFEHKSELSELVRDGRLFKVAKFVDEKSDVDFLVRVDLGTTTSAGALNRAIDIVDTILNVSIHNSGGARPHLAQHAILSSGRPATRSFLTARRETGFPDDRYGADITARAIEEHGLRIAEALAREELPRFLAAALEVQTAADQPFSRNMALRKPSDADIRSVIPLADRVVQHVAAYAALDPKYLFKLLGERWPHARWLADVQRAVGMCLLGVGDRRPLLTELTEEWFAQKPPRPWILFAADRSDDLLSVCRIESERGWINRMLASVTDHAEYSALIETHATEQVVLEARRSRVRNALVHGNPSSFAIVDSVREYAEFLSGTALALGLESYIDATAPDAVFAARTDEFTSIQTGLDAASYWRAQLAAEAAARADSL</sequence>
<comment type="caution">
    <text evidence="1">The sequence shown here is derived from an EMBL/GenBank/DDBJ whole genome shotgun (WGS) entry which is preliminary data.</text>
</comment>
<dbReference type="OrthoDB" id="5089808at2"/>
<proteinExistence type="predicted"/>
<evidence type="ECO:0000313" key="2">
    <source>
        <dbReference type="Proteomes" id="UP000305836"/>
    </source>
</evidence>
<dbReference type="AlphaFoldDB" id="A0A4U3M7R5"/>
<organism evidence="1 2">
    <name type="scientific">Kribbella jiaozuonensis</name>
    <dbReference type="NCBI Taxonomy" id="2575441"/>
    <lineage>
        <taxon>Bacteria</taxon>
        <taxon>Bacillati</taxon>
        <taxon>Actinomycetota</taxon>
        <taxon>Actinomycetes</taxon>
        <taxon>Propionibacteriales</taxon>
        <taxon>Kribbellaceae</taxon>
        <taxon>Kribbella</taxon>
    </lineage>
</organism>
<protein>
    <submittedName>
        <fullName evidence="1">Uncharacterized protein</fullName>
    </submittedName>
</protein>
<dbReference type="EMBL" id="SZPZ01000001">
    <property type="protein sequence ID" value="TKK83516.1"/>
    <property type="molecule type" value="Genomic_DNA"/>
</dbReference>
<reference evidence="1 2" key="1">
    <citation type="submission" date="2019-04" db="EMBL/GenBank/DDBJ databases">
        <title>Kribbella sp. NEAU-THZ 27 nov., a novel actinomycete isolated from soil.</title>
        <authorList>
            <person name="Duan L."/>
        </authorList>
    </citation>
    <scope>NUCLEOTIDE SEQUENCE [LARGE SCALE GENOMIC DNA]</scope>
    <source>
        <strain evidence="2">NEAU-THZ27</strain>
    </source>
</reference>
<name>A0A4U3M7R5_9ACTN</name>
<gene>
    <name evidence="1" type="ORF">FDA38_08690</name>
</gene>
<accession>A0A4U3M7R5</accession>
<keyword evidence="2" id="KW-1185">Reference proteome</keyword>